<feature type="domain" description="Fumarate lyase N-terminal" evidence="7">
    <location>
        <begin position="6"/>
        <end position="300"/>
    </location>
</feature>
<name>A0A0A5G5P2_9BACI</name>
<reference evidence="9 10" key="1">
    <citation type="submission" date="2013-08" db="EMBL/GenBank/DDBJ databases">
        <authorList>
            <person name="Huang J."/>
            <person name="Wang G."/>
        </authorList>
    </citation>
    <scope>NUCLEOTIDE SEQUENCE [LARGE SCALE GENOMIC DNA]</scope>
    <source>
        <strain evidence="9 10">JSM 072002</strain>
    </source>
</reference>
<organism evidence="9 10">
    <name type="scientific">Pontibacillus litoralis JSM 072002</name>
    <dbReference type="NCBI Taxonomy" id="1385512"/>
    <lineage>
        <taxon>Bacteria</taxon>
        <taxon>Bacillati</taxon>
        <taxon>Bacillota</taxon>
        <taxon>Bacilli</taxon>
        <taxon>Bacillales</taxon>
        <taxon>Bacillaceae</taxon>
        <taxon>Pontibacillus</taxon>
    </lineage>
</organism>
<dbReference type="InterPro" id="IPR008948">
    <property type="entry name" value="L-Aspartase-like"/>
</dbReference>
<dbReference type="InterPro" id="IPR022761">
    <property type="entry name" value="Fumarate_lyase_N"/>
</dbReference>
<dbReference type="Gene3D" id="1.10.40.30">
    <property type="entry name" value="Fumarase/aspartase (C-terminal domain)"/>
    <property type="match status" value="1"/>
</dbReference>
<dbReference type="InterPro" id="IPR024083">
    <property type="entry name" value="Fumarase/histidase_N"/>
</dbReference>
<comment type="pathway">
    <text evidence="1 6">Amino-acid biosynthesis; L-arginine biosynthesis; L-arginine from L-ornithine and carbamoyl phosphate: step 3/3.</text>
</comment>
<keyword evidence="4 6" id="KW-0028">Amino-acid biosynthesis</keyword>
<protein>
    <recommendedName>
        <fullName evidence="2 6">Argininosuccinate lyase</fullName>
        <shortName evidence="6">ASAL</shortName>
        <ecNumber evidence="2 6">4.3.2.1</ecNumber>
    </recommendedName>
    <alternativeName>
        <fullName evidence="6">Arginosuccinase</fullName>
    </alternativeName>
</protein>
<evidence type="ECO:0000256" key="2">
    <source>
        <dbReference type="ARBA" id="ARBA00012338"/>
    </source>
</evidence>
<comment type="caution">
    <text evidence="9">The sequence shown here is derived from an EMBL/GenBank/DDBJ whole genome shotgun (WGS) entry which is preliminary data.</text>
</comment>
<dbReference type="PRINTS" id="PR00145">
    <property type="entry name" value="ARGSUCLYASE"/>
</dbReference>
<dbReference type="FunFam" id="1.20.200.10:FF:000015">
    <property type="entry name" value="argininosuccinate lyase isoform X2"/>
    <property type="match status" value="1"/>
</dbReference>
<dbReference type="UniPathway" id="UPA00068">
    <property type="reaction ID" value="UER00114"/>
</dbReference>
<dbReference type="Gene3D" id="1.20.200.10">
    <property type="entry name" value="Fumarase/aspartase (Central domain)"/>
    <property type="match status" value="1"/>
</dbReference>
<dbReference type="Pfam" id="PF00206">
    <property type="entry name" value="Lyase_1"/>
    <property type="match status" value="1"/>
</dbReference>
<evidence type="ECO:0000313" key="9">
    <source>
        <dbReference type="EMBL" id="KGX87374.1"/>
    </source>
</evidence>
<dbReference type="InterPro" id="IPR020557">
    <property type="entry name" value="Fumarate_lyase_CS"/>
</dbReference>
<dbReference type="GO" id="GO:0005829">
    <property type="term" value="C:cytosol"/>
    <property type="evidence" value="ECO:0007669"/>
    <property type="project" value="TreeGrafter"/>
</dbReference>
<dbReference type="InterPro" id="IPR009049">
    <property type="entry name" value="Argininosuccinate_lyase"/>
</dbReference>
<dbReference type="PRINTS" id="PR00149">
    <property type="entry name" value="FUMRATELYASE"/>
</dbReference>
<accession>A0A0A5G5P2</accession>
<dbReference type="GO" id="GO:0004056">
    <property type="term" value="F:argininosuccinate lyase activity"/>
    <property type="evidence" value="ECO:0007669"/>
    <property type="project" value="UniProtKB-UniRule"/>
</dbReference>
<keyword evidence="5 6" id="KW-0456">Lyase</keyword>
<dbReference type="OrthoDB" id="9769623at2"/>
<dbReference type="InterPro" id="IPR029419">
    <property type="entry name" value="Arg_succ_lyase_C"/>
</dbReference>
<evidence type="ECO:0000256" key="4">
    <source>
        <dbReference type="ARBA" id="ARBA00022605"/>
    </source>
</evidence>
<dbReference type="PANTHER" id="PTHR43814">
    <property type="entry name" value="ARGININOSUCCINATE LYASE"/>
    <property type="match status" value="1"/>
</dbReference>
<dbReference type="Proteomes" id="UP000030401">
    <property type="component" value="Unassembled WGS sequence"/>
</dbReference>
<proteinExistence type="inferred from homology"/>
<dbReference type="STRING" id="1385512.N784_15870"/>
<keyword evidence="6" id="KW-0963">Cytoplasm</keyword>
<comment type="subcellular location">
    <subcellularLocation>
        <location evidence="6">Cytoplasm</location>
    </subcellularLocation>
</comment>
<evidence type="ECO:0000256" key="6">
    <source>
        <dbReference type="HAMAP-Rule" id="MF_00006"/>
    </source>
</evidence>
<evidence type="ECO:0000313" key="10">
    <source>
        <dbReference type="Proteomes" id="UP000030401"/>
    </source>
</evidence>
<dbReference type="InterPro" id="IPR000362">
    <property type="entry name" value="Fumarate_lyase_fam"/>
</dbReference>
<dbReference type="Gene3D" id="1.10.275.10">
    <property type="entry name" value="Fumarase/aspartase (N-terminal domain)"/>
    <property type="match status" value="1"/>
</dbReference>
<dbReference type="RefSeq" id="WP_036833556.1">
    <property type="nucleotide sequence ID" value="NZ_AVPG01000007.1"/>
</dbReference>
<evidence type="ECO:0000256" key="5">
    <source>
        <dbReference type="ARBA" id="ARBA00023239"/>
    </source>
</evidence>
<keyword evidence="10" id="KW-1185">Reference proteome</keyword>
<gene>
    <name evidence="6" type="primary">argH</name>
    <name evidence="9" type="ORF">N784_15870</name>
</gene>
<dbReference type="GO" id="GO:0042450">
    <property type="term" value="P:L-arginine biosynthetic process via ornithine"/>
    <property type="evidence" value="ECO:0007669"/>
    <property type="project" value="UniProtKB-UniRule"/>
</dbReference>
<dbReference type="HAMAP" id="MF_00006">
    <property type="entry name" value="Arg_succ_lyase"/>
    <property type="match status" value="1"/>
</dbReference>
<dbReference type="FunFam" id="1.10.40.30:FF:000001">
    <property type="entry name" value="Argininosuccinate lyase"/>
    <property type="match status" value="1"/>
</dbReference>
<dbReference type="eggNOG" id="COG0165">
    <property type="taxonomic scope" value="Bacteria"/>
</dbReference>
<evidence type="ECO:0000256" key="3">
    <source>
        <dbReference type="ARBA" id="ARBA00022571"/>
    </source>
</evidence>
<keyword evidence="3 6" id="KW-0055">Arginine biosynthesis</keyword>
<dbReference type="AlphaFoldDB" id="A0A0A5G5P2"/>
<dbReference type="SUPFAM" id="SSF48557">
    <property type="entry name" value="L-aspartase-like"/>
    <property type="match status" value="1"/>
</dbReference>
<dbReference type="CDD" id="cd01359">
    <property type="entry name" value="Argininosuccinate_lyase"/>
    <property type="match status" value="1"/>
</dbReference>
<dbReference type="NCBIfam" id="TIGR00838">
    <property type="entry name" value="argH"/>
    <property type="match status" value="1"/>
</dbReference>
<dbReference type="PANTHER" id="PTHR43814:SF1">
    <property type="entry name" value="ARGININOSUCCINATE LYASE"/>
    <property type="match status" value="1"/>
</dbReference>
<dbReference type="Pfam" id="PF14698">
    <property type="entry name" value="ASL_C2"/>
    <property type="match status" value="1"/>
</dbReference>
<dbReference type="PROSITE" id="PS00163">
    <property type="entry name" value="FUMARATE_LYASES"/>
    <property type="match status" value="1"/>
</dbReference>
<sequence length="440" mass="49766">MKLWGGRFTKDEDELMELFNTSLEEDHYLVEEDIQGSIAHVHMLLNNHILSEKEGEAIVHELHNILEEVKCGALQIEGKHEDIHSFVEATLTERIGEAGKKLHTARSRNDQVATDLKLFAKKQAHMVLGLLSELNESLIEKATQHKQVMMPGYTHLQRAQVVTFGYHLFAYVEMFKRDQQRLNHAIELLDENPLGCGALAGTTHDINREETTKELQFARPVANFLDGVSDRDYIIELLSDLSIIMMHLSRLSEELILWSSQEFSFVQIDDAYATGSSIMPQKKNPDAAELIRGKTGKVYGHLVSALTTMKGLPLAYNKDMQEVKQPLFQALEEVAPSLQLMSRMITTLKINEAEMKKSIKAGFLNATEVADYLVKKGVPFRSAHGIVGAIVLYCEENGTCIEDLTLKELQQFSDVITDDVYEYIDYEAIIKRGNKKEMAN</sequence>
<dbReference type="EMBL" id="AVPG01000007">
    <property type="protein sequence ID" value="KGX87374.1"/>
    <property type="molecule type" value="Genomic_DNA"/>
</dbReference>
<evidence type="ECO:0000259" key="8">
    <source>
        <dbReference type="Pfam" id="PF14698"/>
    </source>
</evidence>
<comment type="catalytic activity">
    <reaction evidence="6">
        <text>2-(N(omega)-L-arginino)succinate = fumarate + L-arginine</text>
        <dbReference type="Rhea" id="RHEA:24020"/>
        <dbReference type="ChEBI" id="CHEBI:29806"/>
        <dbReference type="ChEBI" id="CHEBI:32682"/>
        <dbReference type="ChEBI" id="CHEBI:57472"/>
        <dbReference type="EC" id="4.3.2.1"/>
    </reaction>
</comment>
<comment type="similarity">
    <text evidence="6">Belongs to the lyase 1 family. Argininosuccinate lyase subfamily.</text>
</comment>
<dbReference type="EC" id="4.3.2.1" evidence="2 6"/>
<evidence type="ECO:0000259" key="7">
    <source>
        <dbReference type="Pfam" id="PF00206"/>
    </source>
</evidence>
<evidence type="ECO:0000256" key="1">
    <source>
        <dbReference type="ARBA" id="ARBA00004941"/>
    </source>
</evidence>
<feature type="domain" description="Argininosuccinate lyase C-terminal" evidence="8">
    <location>
        <begin position="363"/>
        <end position="430"/>
    </location>
</feature>